<gene>
    <name evidence="1" type="ORF">BT96DRAFT_781174</name>
</gene>
<evidence type="ECO:0000313" key="2">
    <source>
        <dbReference type="Proteomes" id="UP000799118"/>
    </source>
</evidence>
<organism evidence="1 2">
    <name type="scientific">Gymnopus androsaceus JB14</name>
    <dbReference type="NCBI Taxonomy" id="1447944"/>
    <lineage>
        <taxon>Eukaryota</taxon>
        <taxon>Fungi</taxon>
        <taxon>Dikarya</taxon>
        <taxon>Basidiomycota</taxon>
        <taxon>Agaricomycotina</taxon>
        <taxon>Agaricomycetes</taxon>
        <taxon>Agaricomycetidae</taxon>
        <taxon>Agaricales</taxon>
        <taxon>Marasmiineae</taxon>
        <taxon>Omphalotaceae</taxon>
        <taxon>Gymnopus</taxon>
    </lineage>
</organism>
<name>A0A6A4GG39_9AGAR</name>
<dbReference type="EMBL" id="ML770181">
    <property type="protein sequence ID" value="KAE9384265.1"/>
    <property type="molecule type" value="Genomic_DNA"/>
</dbReference>
<protein>
    <submittedName>
        <fullName evidence="1">Uncharacterized protein</fullName>
    </submittedName>
</protein>
<sequence length="196" mass="22109">LIGTIQKVNTNNHIGGEMEATLAKSFVKSANLRRWLNRKDCPELVRALKDLFNKSFKSAQQQLSGQEEPQAHSSFSSSDCAHYTYKGVNYSRAQTHLGNSLVRYYPSPSSNQAAVGSIQQINIQQGHPIFYVQRQESLPSHKYDPFRRYPWFFAKMYSSRMSSGPLDIIPASSVFSHVARYNCSGDRAVILTLSRA</sequence>
<dbReference type="OrthoDB" id="3247418at2759"/>
<feature type="non-terminal residue" evidence="1">
    <location>
        <position position="1"/>
    </location>
</feature>
<proteinExistence type="predicted"/>
<dbReference type="Proteomes" id="UP000799118">
    <property type="component" value="Unassembled WGS sequence"/>
</dbReference>
<evidence type="ECO:0000313" key="1">
    <source>
        <dbReference type="EMBL" id="KAE9384265.1"/>
    </source>
</evidence>
<reference evidence="1" key="1">
    <citation type="journal article" date="2019" name="Environ. Microbiol.">
        <title>Fungal ecological strategies reflected in gene transcription - a case study of two litter decomposers.</title>
        <authorList>
            <person name="Barbi F."/>
            <person name="Kohler A."/>
            <person name="Barry K."/>
            <person name="Baskaran P."/>
            <person name="Daum C."/>
            <person name="Fauchery L."/>
            <person name="Ihrmark K."/>
            <person name="Kuo A."/>
            <person name="LaButti K."/>
            <person name="Lipzen A."/>
            <person name="Morin E."/>
            <person name="Grigoriev I.V."/>
            <person name="Henrissat B."/>
            <person name="Lindahl B."/>
            <person name="Martin F."/>
        </authorList>
    </citation>
    <scope>NUCLEOTIDE SEQUENCE</scope>
    <source>
        <strain evidence="1">JB14</strain>
    </source>
</reference>
<feature type="non-terminal residue" evidence="1">
    <location>
        <position position="196"/>
    </location>
</feature>
<dbReference type="AlphaFoldDB" id="A0A6A4GG39"/>
<accession>A0A6A4GG39</accession>
<keyword evidence="2" id="KW-1185">Reference proteome</keyword>